<feature type="disulfide bond" evidence="13">
    <location>
        <begin position="176"/>
        <end position="200"/>
    </location>
</feature>
<evidence type="ECO:0000256" key="12">
    <source>
        <dbReference type="PIRSR" id="PIRSR000948-1"/>
    </source>
</evidence>
<keyword evidence="4 12" id="KW-0479">Metal-binding</keyword>
<keyword evidence="6 11" id="KW-0378">Hydrolase</keyword>
<dbReference type="InterPro" id="IPR029052">
    <property type="entry name" value="Metallo-depent_PP-like"/>
</dbReference>
<evidence type="ECO:0000256" key="6">
    <source>
        <dbReference type="ARBA" id="ARBA00022801"/>
    </source>
</evidence>
<dbReference type="InterPro" id="IPR011001">
    <property type="entry name" value="Saposin-like"/>
</dbReference>
<dbReference type="PANTHER" id="PTHR10340:SF34">
    <property type="entry name" value="SPHINGOMYELIN PHOSPHODIESTERASE"/>
    <property type="match status" value="1"/>
</dbReference>
<dbReference type="SUPFAM" id="SSF47862">
    <property type="entry name" value="Saposin"/>
    <property type="match status" value="1"/>
</dbReference>
<feature type="disulfide bond" evidence="13">
    <location>
        <begin position="42"/>
        <end position="118"/>
    </location>
</feature>
<organism evidence="16 17">
    <name type="scientific">Penicillium salamii</name>
    <dbReference type="NCBI Taxonomy" id="1612424"/>
    <lineage>
        <taxon>Eukaryota</taxon>
        <taxon>Fungi</taxon>
        <taxon>Dikarya</taxon>
        <taxon>Ascomycota</taxon>
        <taxon>Pezizomycotina</taxon>
        <taxon>Eurotiomycetes</taxon>
        <taxon>Eurotiomycetidae</taxon>
        <taxon>Eurotiales</taxon>
        <taxon>Aspergillaceae</taxon>
        <taxon>Penicillium</taxon>
    </lineage>
</organism>
<dbReference type="InterPro" id="IPR008139">
    <property type="entry name" value="SaposinB_dom"/>
</dbReference>
<dbReference type="GO" id="GO:0046513">
    <property type="term" value="P:ceramide biosynthetic process"/>
    <property type="evidence" value="ECO:0007669"/>
    <property type="project" value="UniProtKB-ARBA"/>
</dbReference>
<keyword evidence="8 13" id="KW-1015">Disulfide bond</keyword>
<evidence type="ECO:0000256" key="1">
    <source>
        <dbReference type="ARBA" id="ARBA00004613"/>
    </source>
</evidence>
<dbReference type="EMBL" id="CAJVPD010000243">
    <property type="protein sequence ID" value="CAG8389499.1"/>
    <property type="molecule type" value="Genomic_DNA"/>
</dbReference>
<dbReference type="PANTHER" id="PTHR10340">
    <property type="entry name" value="SPHINGOMYELIN PHOSPHODIESTERASE"/>
    <property type="match status" value="1"/>
</dbReference>
<feature type="binding site" evidence="12">
    <location>
        <position position="157"/>
    </location>
    <ligand>
        <name>Zn(2+)</name>
        <dbReference type="ChEBI" id="CHEBI:29105"/>
        <label>1</label>
    </ligand>
</feature>
<proteinExistence type="inferred from homology"/>
<dbReference type="OrthoDB" id="166907at2759"/>
<evidence type="ECO:0000256" key="10">
    <source>
        <dbReference type="ARBA" id="ARBA00023295"/>
    </source>
</evidence>
<dbReference type="InterPro" id="IPR041805">
    <property type="entry name" value="ASMase/PPN1_MPP"/>
</dbReference>
<feature type="disulfide bond" evidence="13">
    <location>
        <begin position="541"/>
        <end position="545"/>
    </location>
</feature>
<dbReference type="Proteomes" id="UP001152592">
    <property type="component" value="Unassembled WGS sequence"/>
</dbReference>
<evidence type="ECO:0000256" key="9">
    <source>
        <dbReference type="ARBA" id="ARBA00023180"/>
    </source>
</evidence>
<dbReference type="GO" id="GO:0016798">
    <property type="term" value="F:hydrolase activity, acting on glycosyl bonds"/>
    <property type="evidence" value="ECO:0007669"/>
    <property type="project" value="UniProtKB-KW"/>
</dbReference>
<feature type="binding site" evidence="12">
    <location>
        <position position="408"/>
    </location>
    <ligand>
        <name>Zn(2+)</name>
        <dbReference type="ChEBI" id="CHEBI:29105"/>
        <label>2</label>
    </ligand>
</feature>
<dbReference type="GO" id="GO:0005576">
    <property type="term" value="C:extracellular region"/>
    <property type="evidence" value="ECO:0007669"/>
    <property type="project" value="UniProtKB-SubCell"/>
</dbReference>
<feature type="disulfide bond" evidence="13">
    <location>
        <begin position="45"/>
        <end position="111"/>
    </location>
</feature>
<dbReference type="GO" id="GO:0006685">
    <property type="term" value="P:sphingomyelin catabolic process"/>
    <property type="evidence" value="ECO:0007669"/>
    <property type="project" value="UniProtKB-UniRule"/>
</dbReference>
<keyword evidence="10 11" id="KW-0326">Glycosidase</keyword>
<feature type="binding site" evidence="12">
    <location>
        <position position="227"/>
    </location>
    <ligand>
        <name>Zn(2+)</name>
        <dbReference type="ChEBI" id="CHEBI:29105"/>
        <label>1</label>
    </ligand>
</feature>
<feature type="domain" description="Saposin B-type" evidence="15">
    <location>
        <begin position="38"/>
        <end position="122"/>
    </location>
</feature>
<feature type="chain" id="PRO_5040882414" description="Sphingomyelin phosphodiesterase" evidence="14">
    <location>
        <begin position="22"/>
        <end position="612"/>
    </location>
</feature>
<evidence type="ECO:0000256" key="4">
    <source>
        <dbReference type="ARBA" id="ARBA00022723"/>
    </source>
</evidence>
<feature type="binding site" evidence="12">
    <location>
        <position position="155"/>
    </location>
    <ligand>
        <name>Zn(2+)</name>
        <dbReference type="ChEBI" id="CHEBI:29105"/>
        <label>1</label>
    </ligand>
</feature>
<dbReference type="InterPro" id="IPR004843">
    <property type="entry name" value="Calcineurin-like_PHP"/>
</dbReference>
<feature type="binding site" evidence="12">
    <location>
        <position position="227"/>
    </location>
    <ligand>
        <name>Zn(2+)</name>
        <dbReference type="ChEBI" id="CHEBI:29105"/>
        <label>2</label>
    </ligand>
</feature>
<evidence type="ECO:0000256" key="3">
    <source>
        <dbReference type="ARBA" id="ARBA00022525"/>
    </source>
</evidence>
<name>A0A9W4NKA3_9EURO</name>
<protein>
    <recommendedName>
        <fullName evidence="11">Sphingomyelin phosphodiesterase</fullName>
    </recommendedName>
</protein>
<evidence type="ECO:0000259" key="15">
    <source>
        <dbReference type="PROSITE" id="PS50015"/>
    </source>
</evidence>
<dbReference type="GO" id="GO:0004767">
    <property type="term" value="F:sphingomyelin phosphodiesterase activity"/>
    <property type="evidence" value="ECO:0007669"/>
    <property type="project" value="UniProtKB-UniRule"/>
</dbReference>
<dbReference type="PIRSF" id="PIRSF000948">
    <property type="entry name" value="Sphingomy_PDE"/>
    <property type="match status" value="1"/>
</dbReference>
<feature type="signal peptide" evidence="14">
    <location>
        <begin position="1"/>
        <end position="21"/>
    </location>
</feature>
<dbReference type="GO" id="GO:0016020">
    <property type="term" value="C:membrane"/>
    <property type="evidence" value="ECO:0007669"/>
    <property type="project" value="GOC"/>
</dbReference>
<feature type="binding site" evidence="12">
    <location>
        <position position="410"/>
    </location>
    <ligand>
        <name>Zn(2+)</name>
        <dbReference type="ChEBI" id="CHEBI:29105"/>
        <label>1</label>
    </ligand>
</feature>
<comment type="similarity">
    <text evidence="2 11">Belongs to the acid sphingomyelinase family.</text>
</comment>
<sequence>MRIDARFAACGILALLSGTQAEVSLQKSITSIWEDFKNAVDCGSCQALLGGLKLVSGIGEDFMIDVLTGLCDISKAEDSDVCEGIIKKEGPALHDAFQALLIGSHSTQTMCANLIGLCQYPEVRTYALSFPSPKPKQVRPQSSGKPPIKVVHFSDTHVDLYYEPGSSYECSKPICCRVFEDKYAPGITRTPCGPFGNPKCDPPQVLQESMNAAIAEINPEFSIYTGDVVAHDVWLVNQAEALDSFNRTFGQMEKTLGVVYAAIGNHDTAPLNLFPSKNVPNGHIPWAYNALAEDWHALAGVSSVQSADDYGSYSAIHPNSNLRIISYNSICYYKFNFYMYQEPMEKDPNGQFEWLVKELQAAEDAGQRAWLISHIPPGVADHFHDYSQYFDQIVQRYEATIAGLFYGHTHMDEFQIAYSNYNDRSYKTATAMGYIAPAMTPTEGPPSFRVYEIDPETFGVLDYTQYIANISDPGYQEKPQWLPYYSAKADYGSKLSPPVTDPKAELTPAFWHNVTVAMEGDSSIFQDFWARRVRGYNVTACDGDCATTEICSLRAADAQFNCVKPKPGFNFSKRDGDEVLLEEESHHCDHAGLAPLLGKIAYRARVARQMEA</sequence>
<keyword evidence="3" id="KW-0964">Secreted</keyword>
<feature type="disulfide bond" evidence="13">
    <location>
        <begin position="71"/>
        <end position="82"/>
    </location>
</feature>
<dbReference type="InterPro" id="IPR011160">
    <property type="entry name" value="Sphingomy_PDE"/>
</dbReference>
<comment type="subcellular location">
    <subcellularLocation>
        <location evidence="1">Secreted</location>
    </subcellularLocation>
</comment>
<feature type="binding site" evidence="12">
    <location>
        <position position="374"/>
    </location>
    <ligand>
        <name>Zn(2+)</name>
        <dbReference type="ChEBI" id="CHEBI:29105"/>
        <label>2</label>
    </ligand>
</feature>
<dbReference type="CDD" id="cd00842">
    <property type="entry name" value="MPP_ASMase"/>
    <property type="match status" value="1"/>
</dbReference>
<gene>
    <name evidence="16" type="ORF">PSALAMII_LOCUS6552</name>
</gene>
<evidence type="ECO:0000256" key="5">
    <source>
        <dbReference type="ARBA" id="ARBA00022729"/>
    </source>
</evidence>
<keyword evidence="9" id="KW-0325">Glycoprotein</keyword>
<evidence type="ECO:0000256" key="11">
    <source>
        <dbReference type="PIRNR" id="PIRNR000948"/>
    </source>
</evidence>
<dbReference type="Gene3D" id="3.60.21.10">
    <property type="match status" value="1"/>
</dbReference>
<dbReference type="AlphaFoldDB" id="A0A9W4NKA3"/>
<evidence type="ECO:0000256" key="13">
    <source>
        <dbReference type="PIRSR" id="PIRSR000948-2"/>
    </source>
</evidence>
<accession>A0A9W4NKA3</accession>
<evidence type="ECO:0000256" key="8">
    <source>
        <dbReference type="ARBA" id="ARBA00023157"/>
    </source>
</evidence>
<dbReference type="SUPFAM" id="SSF56300">
    <property type="entry name" value="Metallo-dependent phosphatases"/>
    <property type="match status" value="1"/>
</dbReference>
<dbReference type="Pfam" id="PF00149">
    <property type="entry name" value="Metallophos"/>
    <property type="match status" value="1"/>
</dbReference>
<dbReference type="InterPro" id="IPR045473">
    <property type="entry name" value="ASM_C"/>
</dbReference>
<evidence type="ECO:0000256" key="7">
    <source>
        <dbReference type="ARBA" id="ARBA00022833"/>
    </source>
</evidence>
<evidence type="ECO:0000313" key="17">
    <source>
        <dbReference type="Proteomes" id="UP001152592"/>
    </source>
</evidence>
<reference evidence="16" key="1">
    <citation type="submission" date="2021-07" db="EMBL/GenBank/DDBJ databases">
        <authorList>
            <person name="Branca A.L. A."/>
        </authorList>
    </citation>
    <scope>NUCLEOTIDE SEQUENCE</scope>
</reference>
<comment type="function">
    <text evidence="11">Converts sphingomyelin to ceramide.</text>
</comment>
<feature type="disulfide bond" evidence="13">
    <location>
        <begin position="170"/>
        <end position="175"/>
    </location>
</feature>
<comment type="cofactor">
    <cofactor evidence="12">
        <name>Zn(2+)</name>
        <dbReference type="ChEBI" id="CHEBI:29105"/>
    </cofactor>
    <text evidence="12">Binds 2 Zn(2+) ions per subunit.</text>
</comment>
<keyword evidence="5 14" id="KW-0732">Signal</keyword>
<dbReference type="PROSITE" id="PS50015">
    <property type="entry name" value="SAP_B"/>
    <property type="match status" value="1"/>
</dbReference>
<dbReference type="Pfam" id="PF19272">
    <property type="entry name" value="ASMase_C"/>
    <property type="match status" value="1"/>
</dbReference>
<comment type="caution">
    <text evidence="16">The sequence shown here is derived from an EMBL/GenBank/DDBJ whole genome shotgun (WGS) entry which is preliminary data.</text>
</comment>
<evidence type="ECO:0000313" key="16">
    <source>
        <dbReference type="EMBL" id="CAG8389499.1"/>
    </source>
</evidence>
<feature type="binding site" evidence="12">
    <location>
        <position position="265"/>
    </location>
    <ligand>
        <name>Zn(2+)</name>
        <dbReference type="ChEBI" id="CHEBI:29105"/>
        <label>2</label>
    </ligand>
</feature>
<evidence type="ECO:0000256" key="14">
    <source>
        <dbReference type="SAM" id="SignalP"/>
    </source>
</evidence>
<dbReference type="GO" id="GO:0046872">
    <property type="term" value="F:metal ion binding"/>
    <property type="evidence" value="ECO:0007669"/>
    <property type="project" value="UniProtKB-KW"/>
</dbReference>
<keyword evidence="7 12" id="KW-0862">Zinc</keyword>
<evidence type="ECO:0000256" key="2">
    <source>
        <dbReference type="ARBA" id="ARBA00008234"/>
    </source>
</evidence>